<feature type="compositionally biased region" description="Low complexity" evidence="1">
    <location>
        <begin position="909"/>
        <end position="919"/>
    </location>
</feature>
<dbReference type="AlphaFoldDB" id="A0A8T1VJ00"/>
<protein>
    <submittedName>
        <fullName evidence="2">Uncharacterized protein</fullName>
    </submittedName>
</protein>
<comment type="caution">
    <text evidence="2">The sequence shown here is derived from an EMBL/GenBank/DDBJ whole genome shotgun (WGS) entry which is preliminary data.</text>
</comment>
<dbReference type="EMBL" id="JAGDFM010000306">
    <property type="protein sequence ID" value="KAG7380190.1"/>
    <property type="molecule type" value="Genomic_DNA"/>
</dbReference>
<organism evidence="2 3">
    <name type="scientific">Phytophthora pseudosyringae</name>
    <dbReference type="NCBI Taxonomy" id="221518"/>
    <lineage>
        <taxon>Eukaryota</taxon>
        <taxon>Sar</taxon>
        <taxon>Stramenopiles</taxon>
        <taxon>Oomycota</taxon>
        <taxon>Peronosporomycetes</taxon>
        <taxon>Peronosporales</taxon>
        <taxon>Peronosporaceae</taxon>
        <taxon>Phytophthora</taxon>
    </lineage>
</organism>
<name>A0A8T1VJ00_9STRA</name>
<accession>A0A8T1VJ00</accession>
<evidence type="ECO:0000256" key="1">
    <source>
        <dbReference type="SAM" id="MobiDB-lite"/>
    </source>
</evidence>
<reference evidence="2" key="1">
    <citation type="submission" date="2021-02" db="EMBL/GenBank/DDBJ databases">
        <authorList>
            <person name="Palmer J.M."/>
        </authorList>
    </citation>
    <scope>NUCLEOTIDE SEQUENCE</scope>
    <source>
        <strain evidence="2">SCRP734</strain>
    </source>
</reference>
<dbReference type="OrthoDB" id="127187at2759"/>
<keyword evidence="3" id="KW-1185">Reference proteome</keyword>
<dbReference type="Proteomes" id="UP000694044">
    <property type="component" value="Unassembled WGS sequence"/>
</dbReference>
<evidence type="ECO:0000313" key="3">
    <source>
        <dbReference type="Proteomes" id="UP000694044"/>
    </source>
</evidence>
<sequence length="944" mass="102596">METNLDSWTSQQEDTETEMTPCVHVAGCRFLRLGCRSDEHELFRTSYARSNKKRSSKVDSEPVLEPTTGFRRHLLRCFPHCCPDHVPRSYCGCSLHVLVTFAAADEAAVAYENDDDVVVCARFESAAAVAMSGAGDVVTALPTDSIVALPVSALQPSGMGAPTDSDWMRADKAGDAHQQQFPANTILYVLNNHRSPEWYYGYESGSTKAQREMKHVLATYVFLLHPLPRESISSQRCGRSMPVARIATVASRYASSSFTMISYRRQKDGSRAGRDRVPDRAGMLRVATAEVVQSEQTTVADTVRAVLPQSSLFSLTSVGSEYTVQQVTTSQARAVVYYGDNFRDAVRWPASHPPRLQSQTATLNAIGGWTSEAAMRAAQPPFEPEPSPSSLATPLGLPSPRPTLGCPICREPLGIPPHNLHRSTVEQLQPLLLLQLFMRFVPLDAFSFYFAPMDFRIQRRWLAKIPPAGRMNSIKDPAADVAARALVADVASSFSLKNFLAGQPHPEAGAVVTDLAREQMLLRSCADLLLDAFSSPRVQQILLSATEIAAPSPAPGFDERRHLPSPFESCEQFCEIVSDLSEELSQLLMARNINNANFSDEFQGGRTDGPASIAELIDDILSLVYAETKYRALRGHASALLLRKDSTVDVAVQNVFYAFVAQQRQARDPSSFENGTSEWKLRSADMFQDESQRASTYALSKAGGPTQYIAVLGDPRSSTVLWNRRWFLVPTSVFITPLTSDVDVGNSHPSLLIVVATLRMFASIDVKLQSSSLTVAAVMSDSSFQPPARSSMTLQLDGQVHGFTSLPTGLSATATAAMFGVHWGLREYEGRVGDDGASVDLLLHGAPYESQTADQLDFANMSLASISTTATAHKLRVRLTLEDTGEVGGDCLSVIAEISGASSSEQHASRTATTLSTSAPGSVSGVSEVKWTPTMEVVATYIGV</sequence>
<evidence type="ECO:0000313" key="2">
    <source>
        <dbReference type="EMBL" id="KAG7380190.1"/>
    </source>
</evidence>
<feature type="region of interest" description="Disordered" evidence="1">
    <location>
        <begin position="903"/>
        <end position="926"/>
    </location>
</feature>
<gene>
    <name evidence="2" type="ORF">PHYPSEUDO_007644</name>
</gene>
<proteinExistence type="predicted"/>